<dbReference type="GO" id="GO:0005634">
    <property type="term" value="C:nucleus"/>
    <property type="evidence" value="ECO:0007669"/>
    <property type="project" value="TreeGrafter"/>
</dbReference>
<evidence type="ECO:0000259" key="10">
    <source>
        <dbReference type="Pfam" id="PF01937"/>
    </source>
</evidence>
<gene>
    <name evidence="11" type="ORF">BD324DRAFT_623545</name>
</gene>
<dbReference type="Pfam" id="PF01937">
    <property type="entry name" value="ARMT1-like_dom"/>
    <property type="match status" value="1"/>
</dbReference>
<dbReference type="InterPro" id="IPR036075">
    <property type="entry name" value="ARMT-1-like_metal-bd_sf"/>
</dbReference>
<dbReference type="GO" id="GO:0004427">
    <property type="term" value="F:inorganic diphosphate phosphatase activity"/>
    <property type="evidence" value="ECO:0007669"/>
    <property type="project" value="UniProtKB-ARBA"/>
</dbReference>
<dbReference type="GO" id="GO:0103026">
    <property type="term" value="F:fructose-1-phosphatase activity"/>
    <property type="evidence" value="ECO:0007669"/>
    <property type="project" value="RHEA"/>
</dbReference>
<keyword evidence="4 8" id="KW-0378">Hydrolase</keyword>
<dbReference type="RefSeq" id="XP_021871843.1">
    <property type="nucleotide sequence ID" value="XM_022015597.1"/>
</dbReference>
<dbReference type="PANTHER" id="PTHR12260:SF4">
    <property type="entry name" value="SUGAR PHOSPHATE PHOSPHATASE"/>
    <property type="match status" value="1"/>
</dbReference>
<comment type="function">
    <text evidence="7 8">Metal-dependent phosphatase that shows phosphatase activity against several substrates, including fructose-1-phosphate and fructose-6-phosphate. Its preference for fructose-1-phosphate, a strong glycating agent that causes DNA damage rather than a canonical yeast metabolite, suggests a damage-control function in hexose phosphate metabolism.</text>
</comment>
<dbReference type="InterPro" id="IPR002791">
    <property type="entry name" value="ARMT1-like_metal-bd"/>
</dbReference>
<sequence length="502" mass="57385">MASDHPSAKAPAKTMLNLGNLPPKMKPQDMKLTQNQYPRTPSRVNPNQPPWPAYRGYHEYSFAHATMGVRLPTILGKAIDDVWKTLNQEYDEDKITDLIDCVHRMEDLMGDLQGNSKLRFIVDDGAGDVPLWNKEIAKFFRGKDFMNAPWLFAEAYKYRRLRECFSLSRYWVDYDVFFRQKCDTFSRSSQAVFELSTRFSEPQVLGPNLTEAEIKEKNKLIFLELTQVCLWGNSTDLSLLIDMTEEDIKKLQSTGGDHLAATEKNILGNDLHKLADYVSTIKNGRIDFVLDNAGFELYCDLVYADWLIQSGTCSQVIFHGKKLPWFVSDVTKKDWEWLLNSCTYGQLFGDAKDEEMESLRTLGRRWKQYEKEGKWKYEAHPFWCTGYTFWDLHSEAPDLFQYLSESNLVIFKGDLNHRKLTYDCHAPLTTPFPMAIGPLASEPGAPPICSLRTIKSDVVVGIPSGVGERLDEEEPGWKISGKYAVVLLSPGRSGEQPVYKSS</sequence>
<dbReference type="Proteomes" id="UP000193218">
    <property type="component" value="Unassembled WGS sequence"/>
</dbReference>
<evidence type="ECO:0000256" key="4">
    <source>
        <dbReference type="ARBA" id="ARBA00022801"/>
    </source>
</evidence>
<comment type="domain">
    <text evidence="8">Subfamily III proteins have a conserved RTxK motif about 40-50 residues from the C-terminus; the threonine may be replaced by serine or cysteine.</text>
</comment>
<comment type="caution">
    <text evidence="11">The sequence shown here is derived from an EMBL/GenBank/DDBJ whole genome shotgun (WGS) entry which is preliminary data.</text>
</comment>
<evidence type="ECO:0000256" key="6">
    <source>
        <dbReference type="ARBA" id="ARBA00048809"/>
    </source>
</evidence>
<name>A0A1Y1UK61_9TREE</name>
<accession>A0A1Y1UK61</accession>
<comment type="similarity">
    <text evidence="2 8">Belongs to the damage-control phosphatase family. Sugar phosphate phosphatase III subfamily.</text>
</comment>
<comment type="catalytic activity">
    <reaction evidence="1 8">
        <text>beta-D-fructose 1-phosphate + H2O = D-fructose + phosphate</text>
        <dbReference type="Rhea" id="RHEA:35603"/>
        <dbReference type="ChEBI" id="CHEBI:15377"/>
        <dbReference type="ChEBI" id="CHEBI:37721"/>
        <dbReference type="ChEBI" id="CHEBI:43474"/>
        <dbReference type="ChEBI" id="CHEBI:138881"/>
    </reaction>
</comment>
<evidence type="ECO:0000256" key="1">
    <source>
        <dbReference type="ARBA" id="ARBA00001326"/>
    </source>
</evidence>
<dbReference type="GO" id="GO:0006974">
    <property type="term" value="P:DNA damage response"/>
    <property type="evidence" value="ECO:0007669"/>
    <property type="project" value="TreeGrafter"/>
</dbReference>
<dbReference type="STRING" id="4999.A0A1Y1UK61"/>
<comment type="catalytic activity">
    <reaction evidence="6 8">
        <text>beta-D-fructose 6-phosphate = dihydroxyacetone + D-glyceraldehyde 3-phosphate</text>
        <dbReference type="Rhea" id="RHEA:28002"/>
        <dbReference type="ChEBI" id="CHEBI:16016"/>
        <dbReference type="ChEBI" id="CHEBI:57634"/>
        <dbReference type="ChEBI" id="CHEBI:59776"/>
    </reaction>
</comment>
<dbReference type="Gene3D" id="3.40.50.10880">
    <property type="entry name" value="Uncharacterised protein PF01937, DUF89, domain 3"/>
    <property type="match status" value="1"/>
</dbReference>
<protein>
    <recommendedName>
        <fullName evidence="8">Sugar phosphate phosphatase</fullName>
        <ecNumber evidence="8">3.1.3.-</ecNumber>
    </recommendedName>
</protein>
<evidence type="ECO:0000313" key="12">
    <source>
        <dbReference type="Proteomes" id="UP000193218"/>
    </source>
</evidence>
<dbReference type="PANTHER" id="PTHR12260">
    <property type="entry name" value="DAMAGE-CONTROL PHOSPHATASE ARMT1"/>
    <property type="match status" value="1"/>
</dbReference>
<dbReference type="InterPro" id="IPR039763">
    <property type="entry name" value="ARMT1"/>
</dbReference>
<organism evidence="11 12">
    <name type="scientific">Kockovaella imperatae</name>
    <dbReference type="NCBI Taxonomy" id="4999"/>
    <lineage>
        <taxon>Eukaryota</taxon>
        <taxon>Fungi</taxon>
        <taxon>Dikarya</taxon>
        <taxon>Basidiomycota</taxon>
        <taxon>Agaricomycotina</taxon>
        <taxon>Tremellomycetes</taxon>
        <taxon>Tremellales</taxon>
        <taxon>Cuniculitremaceae</taxon>
        <taxon>Kockovaella</taxon>
    </lineage>
</organism>
<dbReference type="GO" id="GO:0030643">
    <property type="term" value="P:intracellular phosphate ion homeostasis"/>
    <property type="evidence" value="ECO:0007669"/>
    <property type="project" value="UniProtKB-ARBA"/>
</dbReference>
<dbReference type="EC" id="3.1.3.-" evidence="8"/>
<evidence type="ECO:0000256" key="2">
    <source>
        <dbReference type="ARBA" id="ARBA00009519"/>
    </source>
</evidence>
<dbReference type="FunFam" id="3.40.50.10880:FF:000005">
    <property type="entry name" value="DUF89-domain-containing protein"/>
    <property type="match status" value="1"/>
</dbReference>
<feature type="region of interest" description="Disordered" evidence="9">
    <location>
        <begin position="1"/>
        <end position="29"/>
    </location>
</feature>
<comment type="cofactor">
    <cofactor evidence="8">
        <name>Mn(2+)</name>
        <dbReference type="ChEBI" id="CHEBI:29035"/>
    </cofactor>
    <cofactor evidence="8">
        <name>Ni(2+)</name>
        <dbReference type="ChEBI" id="CHEBI:49786"/>
    </cofactor>
</comment>
<dbReference type="GO" id="GO:0097023">
    <property type="term" value="F:fructose 6-phosphate aldolase activity"/>
    <property type="evidence" value="ECO:0007669"/>
    <property type="project" value="RHEA"/>
</dbReference>
<evidence type="ECO:0000256" key="9">
    <source>
        <dbReference type="SAM" id="MobiDB-lite"/>
    </source>
</evidence>
<evidence type="ECO:0000313" key="11">
    <source>
        <dbReference type="EMBL" id="ORX37856.1"/>
    </source>
</evidence>
<dbReference type="AlphaFoldDB" id="A0A1Y1UK61"/>
<evidence type="ECO:0000256" key="7">
    <source>
        <dbReference type="ARBA" id="ARBA00054243"/>
    </source>
</evidence>
<keyword evidence="3 8" id="KW-0479">Metal-binding</keyword>
<dbReference type="GeneID" id="33557406"/>
<evidence type="ECO:0000256" key="8">
    <source>
        <dbReference type="RuleBase" id="RU367030"/>
    </source>
</evidence>
<evidence type="ECO:0000256" key="5">
    <source>
        <dbReference type="ARBA" id="ARBA00023211"/>
    </source>
</evidence>
<dbReference type="InParanoid" id="A0A1Y1UK61"/>
<keyword evidence="5 8" id="KW-0464">Manganese</keyword>
<dbReference type="Gene3D" id="1.20.930.60">
    <property type="match status" value="1"/>
</dbReference>
<dbReference type="GO" id="GO:0046872">
    <property type="term" value="F:metal ion binding"/>
    <property type="evidence" value="ECO:0007669"/>
    <property type="project" value="UniProtKB-UniRule"/>
</dbReference>
<proteinExistence type="inferred from homology"/>
<dbReference type="EMBL" id="NBSH01000005">
    <property type="protein sequence ID" value="ORX37856.1"/>
    <property type="molecule type" value="Genomic_DNA"/>
</dbReference>
<evidence type="ECO:0000256" key="3">
    <source>
        <dbReference type="ARBA" id="ARBA00022723"/>
    </source>
</evidence>
<dbReference type="OrthoDB" id="541375at2759"/>
<reference evidence="11 12" key="1">
    <citation type="submission" date="2017-03" db="EMBL/GenBank/DDBJ databases">
        <title>Widespread Adenine N6-methylation of Active Genes in Fungi.</title>
        <authorList>
            <consortium name="DOE Joint Genome Institute"/>
            <person name="Mondo S.J."/>
            <person name="Dannebaum R.O."/>
            <person name="Kuo R.C."/>
            <person name="Louie K.B."/>
            <person name="Bewick A.J."/>
            <person name="Labutti K."/>
            <person name="Haridas S."/>
            <person name="Kuo A."/>
            <person name="Salamov A."/>
            <person name="Ahrendt S.R."/>
            <person name="Lau R."/>
            <person name="Bowen B.P."/>
            <person name="Lipzen A."/>
            <person name="Sullivan W."/>
            <person name="Andreopoulos W.B."/>
            <person name="Clum A."/>
            <person name="Lindquist E."/>
            <person name="Daum C."/>
            <person name="Northen T.R."/>
            <person name="Ramamoorthy G."/>
            <person name="Schmitz R.J."/>
            <person name="Gryganskyi A."/>
            <person name="Culley D."/>
            <person name="Magnuson J."/>
            <person name="James T.Y."/>
            <person name="O'Malley M.A."/>
            <person name="Stajich J.E."/>
            <person name="Spatafora J.W."/>
            <person name="Visel A."/>
            <person name="Grigoriev I.V."/>
        </authorList>
    </citation>
    <scope>NUCLEOTIDE SEQUENCE [LARGE SCALE GENOMIC DNA]</scope>
    <source>
        <strain evidence="11 12">NRRL Y-17943</strain>
    </source>
</reference>
<feature type="domain" description="Damage-control phosphatase ARMT1-like metal-binding" evidence="10">
    <location>
        <begin position="67"/>
        <end position="470"/>
    </location>
</feature>
<keyword evidence="12" id="KW-1185">Reference proteome</keyword>
<dbReference type="SUPFAM" id="SSF111321">
    <property type="entry name" value="AF1104-like"/>
    <property type="match status" value="1"/>
</dbReference>